<proteinExistence type="predicted"/>
<accession>A0ACB9SMD5</accession>
<protein>
    <submittedName>
        <fullName evidence="1">Fatty-acid amide hydrolase</fullName>
    </submittedName>
</protein>
<gene>
    <name evidence="1" type="ORF">MML48_8g00010459</name>
</gene>
<evidence type="ECO:0000313" key="1">
    <source>
        <dbReference type="EMBL" id="KAI4456282.1"/>
    </source>
</evidence>
<reference evidence="1" key="1">
    <citation type="submission" date="2022-04" db="EMBL/GenBank/DDBJ databases">
        <title>Chromosome-scale genome assembly of Holotrichia oblita Faldermann.</title>
        <authorList>
            <person name="Rongchong L."/>
        </authorList>
    </citation>
    <scope>NUCLEOTIDE SEQUENCE</scope>
    <source>
        <strain evidence="1">81SQS9</strain>
    </source>
</reference>
<dbReference type="Proteomes" id="UP001056778">
    <property type="component" value="Chromosome 8"/>
</dbReference>
<evidence type="ECO:0000313" key="2">
    <source>
        <dbReference type="Proteomes" id="UP001056778"/>
    </source>
</evidence>
<sequence>MSIGAMSDNRSLGRQYYKATLRIVYRIYDFLVKMLFTLVYGKTGQKMPPIRNLLLLDSATTLAYKIRTKKVTSEEVLNSFIDRITEINPLLNCLVADRYHEARQEAKTVDDFIRAGTMSEEQLAKEKPFLGVPFTTKDCIAVKGLIHTSGLYKRRDIIAKEDADAIAYLKRSGAIPIGLTNVSELCMWWESSNVIHGRTNNPYDTNHIVGGSSGGEGCIQAAAGSAFGIGSDIGGSIRMPSFFNGVFGHKPSKCIVSNKGQYPVPNSDEQNSFLGIGPICRRADDLLPLLKIIADKNAVELKLDEHVDIKNLRFFYQEHDTGGTFVSAVNPEIRHLLKKLVYHLEKNVKIKPEKVEMKSFARSNAMWMGNMTNPGPNFQEQLSNLQGNINIWFEFLKWFLRLSNHTFIALCTALVERMGPRYNSEKHLFWVRQRDEFRRDLVDLLGDDGVFLYPTHPTPAPFHNEPLFKPFNFSYTSIVNVLGFPATHCPMGLSSDGLPIGIQVIANHKNDRYCLAVARYIEKAFGGWVPPDIEA</sequence>
<comment type="caution">
    <text evidence="1">The sequence shown here is derived from an EMBL/GenBank/DDBJ whole genome shotgun (WGS) entry which is preliminary data.</text>
</comment>
<organism evidence="1 2">
    <name type="scientific">Holotrichia oblita</name>
    <name type="common">Chafer beetle</name>
    <dbReference type="NCBI Taxonomy" id="644536"/>
    <lineage>
        <taxon>Eukaryota</taxon>
        <taxon>Metazoa</taxon>
        <taxon>Ecdysozoa</taxon>
        <taxon>Arthropoda</taxon>
        <taxon>Hexapoda</taxon>
        <taxon>Insecta</taxon>
        <taxon>Pterygota</taxon>
        <taxon>Neoptera</taxon>
        <taxon>Endopterygota</taxon>
        <taxon>Coleoptera</taxon>
        <taxon>Polyphaga</taxon>
        <taxon>Scarabaeiformia</taxon>
        <taxon>Scarabaeidae</taxon>
        <taxon>Melolonthinae</taxon>
        <taxon>Holotrichia</taxon>
    </lineage>
</organism>
<name>A0ACB9SMD5_HOLOL</name>
<keyword evidence="1" id="KW-0378">Hydrolase</keyword>
<keyword evidence="2" id="KW-1185">Reference proteome</keyword>
<dbReference type="EMBL" id="CM043022">
    <property type="protein sequence ID" value="KAI4456282.1"/>
    <property type="molecule type" value="Genomic_DNA"/>
</dbReference>